<sequence>MIESSRNKLSEWRIGTITYVDQKQIRFRAVSSDITDRLLWGKFRHINSLNQYLFAYLNTAVKVIFKVIAIAEYEKPYGHEASNRFLDDYVFSAIPLGAISSGGYSPGVVDIPMVGSDIYACDETELAVLFNCDERQSIGQLAGYRNIRPSLELDDLFGGHTAVLGNTGSGKSTTIRLLLSKIMRELVCQKQGIKNDALFVVFDLHGDYKNIAQNFESIDSGKVTYYDNKNYHLSPGELTIDDWSSILNPSQRIQKPLLERTIRYSFLTDQGMKKLYAALAYQALEDTNADSHASRRILISKYVDKLEKDINYPDSTDPNLKETFILNVPGSRTGEIRSPQSFKELFELYNLYYGNLPDGLQSTLQECFLNYLTPKFMDGSQPNINEILKDKDYSKDPSTISMEDIDRSLDFVFAEEEVRGNKQARSYSEGLVTQLYNLREKYSDNILSNSANTTSVSSILARKKGCVIFDVSEMPDSDGLKLFSNYVARYLFERNRQDDDYDKEPVYLIFDEAHRYIRQNDLTDDSIFNQIAREGRKFGVHLTIISQIPSELSKVVLSQTGAFIIHRIQNAIDLDYIKRNVPSITADQVSRLPSFAPGTAVVLGSAFQVPMELEIDGIYKDETPGVSMYKS</sequence>
<dbReference type="InterPro" id="IPR002789">
    <property type="entry name" value="HerA_central"/>
</dbReference>
<evidence type="ECO:0000313" key="3">
    <source>
        <dbReference type="Proteomes" id="UP000033567"/>
    </source>
</evidence>
<evidence type="ECO:0000259" key="1">
    <source>
        <dbReference type="Pfam" id="PF01935"/>
    </source>
</evidence>
<gene>
    <name evidence="2" type="ORF">JF70_07610</name>
</gene>
<dbReference type="AlphaFoldDB" id="A0A0F4KXR7"/>
<comment type="caution">
    <text evidence="2">The sequence shown here is derived from an EMBL/GenBank/DDBJ whole genome shotgun (WGS) entry which is preliminary data.</text>
</comment>
<dbReference type="Pfam" id="PF01935">
    <property type="entry name" value="DUF87"/>
    <property type="match status" value="1"/>
</dbReference>
<proteinExistence type="predicted"/>
<dbReference type="Gene3D" id="3.40.50.300">
    <property type="entry name" value="P-loop containing nucleotide triphosphate hydrolases"/>
    <property type="match status" value="2"/>
</dbReference>
<dbReference type="PATRIC" id="fig|1684.5.peg.803"/>
<name>A0A0F4KXR7_9BIFI</name>
<organism evidence="2 3">
    <name type="scientific">Bifidobacterium mellis</name>
    <dbReference type="NCBI Taxonomy" id="1293823"/>
    <lineage>
        <taxon>Bacteria</taxon>
        <taxon>Bacillati</taxon>
        <taxon>Actinomycetota</taxon>
        <taxon>Actinomycetes</taxon>
        <taxon>Bifidobacteriales</taxon>
        <taxon>Bifidobacteriaceae</taxon>
        <taxon>Bifidobacterium</taxon>
    </lineage>
</organism>
<protein>
    <recommendedName>
        <fullName evidence="1">Helicase HerA central domain-containing protein</fullName>
    </recommendedName>
</protein>
<dbReference type="PANTHER" id="PTHR42957:SF1">
    <property type="entry name" value="HELICASE MJ1565-RELATED"/>
    <property type="match status" value="1"/>
</dbReference>
<dbReference type="RefSeq" id="WP_082069381.1">
    <property type="nucleotide sequence ID" value="NZ_KQ033885.1"/>
</dbReference>
<dbReference type="InterPro" id="IPR008571">
    <property type="entry name" value="HerA-like"/>
</dbReference>
<dbReference type="InterPro" id="IPR027417">
    <property type="entry name" value="P-loop_NTPase"/>
</dbReference>
<dbReference type="EMBL" id="JWMF01000007">
    <property type="protein sequence ID" value="KJY50076.1"/>
    <property type="molecule type" value="Genomic_DNA"/>
</dbReference>
<dbReference type="Proteomes" id="UP000033567">
    <property type="component" value="Unassembled WGS sequence"/>
</dbReference>
<keyword evidence="3" id="KW-1185">Reference proteome</keyword>
<evidence type="ECO:0000313" key="2">
    <source>
        <dbReference type="EMBL" id="KJY50076.1"/>
    </source>
</evidence>
<feature type="domain" description="Helicase HerA central" evidence="1">
    <location>
        <begin position="138"/>
        <end position="302"/>
    </location>
</feature>
<dbReference type="SUPFAM" id="SSF52540">
    <property type="entry name" value="P-loop containing nucleoside triphosphate hydrolases"/>
    <property type="match status" value="1"/>
</dbReference>
<reference evidence="2 3" key="1">
    <citation type="submission" date="2014-12" db="EMBL/GenBank/DDBJ databases">
        <title>Comparative genomics of the lactic acid bacteria isolated from the honey bee gut.</title>
        <authorList>
            <person name="Ellegaard K.M."/>
            <person name="Tamarit D."/>
            <person name="Javelind E."/>
            <person name="Olofsson T."/>
            <person name="Andersson S.G."/>
            <person name="Vasquez A."/>
        </authorList>
    </citation>
    <scope>NUCLEOTIDE SEQUENCE [LARGE SCALE GENOMIC DNA]</scope>
    <source>
        <strain evidence="2 3">Bin7</strain>
    </source>
</reference>
<dbReference type="PANTHER" id="PTHR42957">
    <property type="entry name" value="HELICASE MJ1565-RELATED"/>
    <property type="match status" value="1"/>
</dbReference>
<accession>A0A0F4KXR7</accession>